<proteinExistence type="predicted"/>
<dbReference type="PANTHER" id="PTHR44500">
    <property type="entry name" value="DNAJ HOMOLOG SUBFAMILY C MEMBER 12"/>
    <property type="match status" value="1"/>
</dbReference>
<dbReference type="Gene3D" id="1.10.287.110">
    <property type="entry name" value="DnaJ domain"/>
    <property type="match status" value="1"/>
</dbReference>
<dbReference type="PROSITE" id="PS50076">
    <property type="entry name" value="DNAJ_2"/>
    <property type="match status" value="1"/>
</dbReference>
<organism evidence="3 4">
    <name type="scientific">Fasciola gigantica</name>
    <name type="common">Giant liver fluke</name>
    <dbReference type="NCBI Taxonomy" id="46835"/>
    <lineage>
        <taxon>Eukaryota</taxon>
        <taxon>Metazoa</taxon>
        <taxon>Spiralia</taxon>
        <taxon>Lophotrochozoa</taxon>
        <taxon>Platyhelminthes</taxon>
        <taxon>Trematoda</taxon>
        <taxon>Digenea</taxon>
        <taxon>Plagiorchiida</taxon>
        <taxon>Echinostomata</taxon>
        <taxon>Echinostomatoidea</taxon>
        <taxon>Fasciolidae</taxon>
        <taxon>Fasciola</taxon>
    </lineage>
</organism>
<feature type="domain" description="J" evidence="2">
    <location>
        <begin position="17"/>
        <end position="93"/>
    </location>
</feature>
<dbReference type="CDD" id="cd06257">
    <property type="entry name" value="DnaJ"/>
    <property type="match status" value="1"/>
</dbReference>
<dbReference type="InterPro" id="IPR029827">
    <property type="entry name" value="JDP1-like"/>
</dbReference>
<evidence type="ECO:0000313" key="3">
    <source>
        <dbReference type="EMBL" id="TPP59044.1"/>
    </source>
</evidence>
<reference evidence="3 4" key="1">
    <citation type="submission" date="2019-04" db="EMBL/GenBank/DDBJ databases">
        <title>Annotation for the trematode Fasciola gigantica.</title>
        <authorList>
            <person name="Choi Y.-J."/>
        </authorList>
    </citation>
    <scope>NUCLEOTIDE SEQUENCE [LARGE SCALE GENOMIC DNA]</scope>
    <source>
        <strain evidence="3">Uganda_cow_1</strain>
    </source>
</reference>
<dbReference type="Proteomes" id="UP000316759">
    <property type="component" value="Unassembled WGS sequence"/>
</dbReference>
<evidence type="ECO:0000313" key="4">
    <source>
        <dbReference type="Proteomes" id="UP000316759"/>
    </source>
</evidence>
<evidence type="ECO:0000256" key="1">
    <source>
        <dbReference type="ARBA" id="ARBA00023186"/>
    </source>
</evidence>
<accession>A0A504YD45</accession>
<sequence>MNFDEIFKTNNENEEPNYFTILGVDLSSTADQIDAEFRLRARELHPDKNVSVDASKLVGVHFTLVPDRQFQLLNRARQVLTDPTLSEQYRCWFNSGIVIPFERWLALKDQFKTCMHWSFGLADRSKTLTLTEDAKVSPLTHVPRQCDPGDILHRFRNYQI</sequence>
<dbReference type="InterPro" id="IPR036869">
    <property type="entry name" value="J_dom_sf"/>
</dbReference>
<name>A0A504YD45_FASGI</name>
<dbReference type="InterPro" id="IPR001623">
    <property type="entry name" value="DnaJ_domain"/>
</dbReference>
<comment type="caution">
    <text evidence="3">The sequence shown here is derived from an EMBL/GenBank/DDBJ whole genome shotgun (WGS) entry which is preliminary data.</text>
</comment>
<dbReference type="AlphaFoldDB" id="A0A504YD45"/>
<dbReference type="PANTHER" id="PTHR44500:SF1">
    <property type="entry name" value="DNAJ HOMOLOG SUBFAMILY C MEMBER 12"/>
    <property type="match status" value="1"/>
</dbReference>
<dbReference type="SUPFAM" id="SSF46565">
    <property type="entry name" value="Chaperone J-domain"/>
    <property type="match status" value="1"/>
</dbReference>
<dbReference type="EMBL" id="SUNJ01011225">
    <property type="protein sequence ID" value="TPP59044.1"/>
    <property type="molecule type" value="Genomic_DNA"/>
</dbReference>
<keyword evidence="4" id="KW-1185">Reference proteome</keyword>
<dbReference type="PRINTS" id="PR00625">
    <property type="entry name" value="JDOMAIN"/>
</dbReference>
<evidence type="ECO:0000259" key="2">
    <source>
        <dbReference type="PROSITE" id="PS50076"/>
    </source>
</evidence>
<dbReference type="Pfam" id="PF00226">
    <property type="entry name" value="DnaJ"/>
    <property type="match status" value="1"/>
</dbReference>
<dbReference type="STRING" id="46835.A0A504YD45"/>
<gene>
    <name evidence="3" type="ORF">FGIG_09186</name>
</gene>
<protein>
    <recommendedName>
        <fullName evidence="2">J domain-containing protein</fullName>
    </recommendedName>
</protein>
<dbReference type="GO" id="GO:0005737">
    <property type="term" value="C:cytoplasm"/>
    <property type="evidence" value="ECO:0007669"/>
    <property type="project" value="TreeGrafter"/>
</dbReference>
<dbReference type="OrthoDB" id="436519at2759"/>
<keyword evidence="1" id="KW-0143">Chaperone</keyword>
<dbReference type="SMART" id="SM00271">
    <property type="entry name" value="DnaJ"/>
    <property type="match status" value="1"/>
</dbReference>